<feature type="compositionally biased region" description="Polar residues" evidence="1">
    <location>
        <begin position="410"/>
        <end position="448"/>
    </location>
</feature>
<keyword evidence="2" id="KW-0472">Membrane</keyword>
<evidence type="ECO:0000313" key="3">
    <source>
        <dbReference type="EMBL" id="RPD53023.1"/>
    </source>
</evidence>
<feature type="compositionally biased region" description="Polar residues" evidence="1">
    <location>
        <begin position="231"/>
        <end position="246"/>
    </location>
</feature>
<keyword evidence="2" id="KW-0812">Transmembrane</keyword>
<gene>
    <name evidence="3" type="ORF">L227DRAFT_617306</name>
</gene>
<evidence type="ECO:0000256" key="1">
    <source>
        <dbReference type="SAM" id="MobiDB-lite"/>
    </source>
</evidence>
<feature type="region of interest" description="Disordered" evidence="1">
    <location>
        <begin position="211"/>
        <end position="246"/>
    </location>
</feature>
<proteinExistence type="predicted"/>
<accession>A0A5C2RNB5</accession>
<feature type="compositionally biased region" description="Pro residues" evidence="1">
    <location>
        <begin position="487"/>
        <end position="496"/>
    </location>
</feature>
<evidence type="ECO:0000313" key="4">
    <source>
        <dbReference type="Proteomes" id="UP000313359"/>
    </source>
</evidence>
<feature type="compositionally biased region" description="Low complexity" evidence="1">
    <location>
        <begin position="397"/>
        <end position="408"/>
    </location>
</feature>
<sequence length="539" mass="59415">MLIYRVQLNNQLGQSPCTVQRQLQQACGNDKTPARNCTCNTVMYNICAACAVCSGDDIPQWSSWADENTCDSNPAQFSLPSNVEVDTNLIPRWAYQQLSSAHDFNLQEAVADPDPDSGLSRGAQIAVPIAVAVGVVLLAWLGFLWYHRRQRTRTRYPSRPRSQNLSDSASLFSEPLRWFRELKLSLHSHRLQPSRKDTSWEIDDDSNLLASHSDTPYHDPYSPEDRAHTPSGRNSRASYTGSHARTGSSLSMLSNIEFLDVRVPTFMERFIKFKDGIRKSASYKSKHVSPISPDQGFRIDGEEPPPPPVPPKFHTVADFRRPQNASVPSFSEERRQARAARPTPLEVVIERSDHDPQSEHEHGQEHGAPGMDDVLIISRDGGDNFTINDTATIATGSPRTPSTRQPPSAYSASRTTTLNSASLSPGMTPTRSSWLPSPRRANTSSTVSGAYPHELRRDPDLVAPPSWANRFPDPPQTFSGAGAGAYPPMPPVPPVPLVQMQTQVRSVRTLPTPPGPQTQTEAQMSSPPPPGYTESARTS</sequence>
<feature type="compositionally biased region" description="Basic and acidic residues" evidence="1">
    <location>
        <begin position="215"/>
        <end position="228"/>
    </location>
</feature>
<reference evidence="3" key="1">
    <citation type="journal article" date="2018" name="Genome Biol. Evol.">
        <title>Genomics and development of Lentinus tigrinus, a white-rot wood-decaying mushroom with dimorphic fruiting bodies.</title>
        <authorList>
            <person name="Wu B."/>
            <person name="Xu Z."/>
            <person name="Knudson A."/>
            <person name="Carlson A."/>
            <person name="Chen N."/>
            <person name="Kovaka S."/>
            <person name="LaButti K."/>
            <person name="Lipzen A."/>
            <person name="Pennachio C."/>
            <person name="Riley R."/>
            <person name="Schakwitz W."/>
            <person name="Umezawa K."/>
            <person name="Ohm R.A."/>
            <person name="Grigoriev I.V."/>
            <person name="Nagy L.G."/>
            <person name="Gibbons J."/>
            <person name="Hibbett D."/>
        </authorList>
    </citation>
    <scope>NUCLEOTIDE SEQUENCE [LARGE SCALE GENOMIC DNA]</scope>
    <source>
        <strain evidence="3">ALCF2SS1-6</strain>
    </source>
</reference>
<dbReference type="OrthoDB" id="2576311at2759"/>
<dbReference type="Proteomes" id="UP000313359">
    <property type="component" value="Unassembled WGS sequence"/>
</dbReference>
<feature type="transmembrane region" description="Helical" evidence="2">
    <location>
        <begin position="125"/>
        <end position="146"/>
    </location>
</feature>
<feature type="region of interest" description="Disordered" evidence="1">
    <location>
        <begin position="322"/>
        <end position="539"/>
    </location>
</feature>
<feature type="compositionally biased region" description="Basic and acidic residues" evidence="1">
    <location>
        <begin position="348"/>
        <end position="365"/>
    </location>
</feature>
<name>A0A5C2RNB5_9APHY</name>
<keyword evidence="4" id="KW-1185">Reference proteome</keyword>
<dbReference type="AlphaFoldDB" id="A0A5C2RNB5"/>
<evidence type="ECO:0000256" key="2">
    <source>
        <dbReference type="SAM" id="Phobius"/>
    </source>
</evidence>
<keyword evidence="2" id="KW-1133">Transmembrane helix</keyword>
<feature type="compositionally biased region" description="Polar residues" evidence="1">
    <location>
        <begin position="385"/>
        <end position="395"/>
    </location>
</feature>
<dbReference type="EMBL" id="ML122331">
    <property type="protein sequence ID" value="RPD53023.1"/>
    <property type="molecule type" value="Genomic_DNA"/>
</dbReference>
<organism evidence="3 4">
    <name type="scientific">Lentinus tigrinus ALCF2SS1-6</name>
    <dbReference type="NCBI Taxonomy" id="1328759"/>
    <lineage>
        <taxon>Eukaryota</taxon>
        <taxon>Fungi</taxon>
        <taxon>Dikarya</taxon>
        <taxon>Basidiomycota</taxon>
        <taxon>Agaricomycotina</taxon>
        <taxon>Agaricomycetes</taxon>
        <taxon>Polyporales</taxon>
        <taxon>Polyporaceae</taxon>
        <taxon>Lentinus</taxon>
    </lineage>
</organism>
<protein>
    <submittedName>
        <fullName evidence="3">Uncharacterized protein</fullName>
    </submittedName>
</protein>
<feature type="region of interest" description="Disordered" evidence="1">
    <location>
        <begin position="282"/>
        <end position="309"/>
    </location>
</feature>